<proteinExistence type="inferred from homology"/>
<comment type="caution">
    <text evidence="5">The sequence shown here is derived from an EMBL/GenBank/DDBJ whole genome shotgun (WGS) entry which is preliminary data.</text>
</comment>
<dbReference type="Proteomes" id="UP000708148">
    <property type="component" value="Unassembled WGS sequence"/>
</dbReference>
<dbReference type="InterPro" id="IPR020119">
    <property type="entry name" value="PsdUridine_synth_TruD_CS"/>
</dbReference>
<dbReference type="SUPFAM" id="SSF55120">
    <property type="entry name" value="Pseudouridine synthase"/>
    <property type="match status" value="1"/>
</dbReference>
<dbReference type="PIRSF" id="PIRSF037016">
    <property type="entry name" value="Pseudouridin_synth_euk_prd"/>
    <property type="match status" value="1"/>
</dbReference>
<comment type="similarity">
    <text evidence="1">Belongs to the pseudouridine synthase TruD family.</text>
</comment>
<dbReference type="GO" id="GO:0005634">
    <property type="term" value="C:nucleus"/>
    <property type="evidence" value="ECO:0007669"/>
    <property type="project" value="TreeGrafter"/>
</dbReference>
<evidence type="ECO:0000313" key="5">
    <source>
        <dbReference type="EMBL" id="CAD7703369.1"/>
    </source>
</evidence>
<gene>
    <name evidence="5" type="ORF">OSTQU699_LOCUS8726</name>
</gene>
<dbReference type="GO" id="GO:0009982">
    <property type="term" value="F:pseudouridine synthase activity"/>
    <property type="evidence" value="ECO:0007669"/>
    <property type="project" value="InterPro"/>
</dbReference>
<dbReference type="InterPro" id="IPR020103">
    <property type="entry name" value="PsdUridine_synth_cat_dom_sf"/>
</dbReference>
<feature type="domain" description="TRUD" evidence="4">
    <location>
        <begin position="294"/>
        <end position="572"/>
    </location>
</feature>
<dbReference type="GO" id="GO:0001522">
    <property type="term" value="P:pseudouridine synthesis"/>
    <property type="evidence" value="ECO:0007669"/>
    <property type="project" value="InterPro"/>
</dbReference>
<evidence type="ECO:0000259" key="4">
    <source>
        <dbReference type="PROSITE" id="PS50984"/>
    </source>
</evidence>
<reference evidence="5" key="1">
    <citation type="submission" date="2020-12" db="EMBL/GenBank/DDBJ databases">
        <authorList>
            <person name="Iha C."/>
        </authorList>
    </citation>
    <scope>NUCLEOTIDE SEQUENCE</scope>
</reference>
<dbReference type="CDD" id="cd02576">
    <property type="entry name" value="PseudoU_synth_ScPUS7"/>
    <property type="match status" value="1"/>
</dbReference>
<dbReference type="OrthoDB" id="447290at2759"/>
<accession>A0A8S1J884</accession>
<evidence type="ECO:0000313" key="6">
    <source>
        <dbReference type="Proteomes" id="UP000708148"/>
    </source>
</evidence>
<protein>
    <recommendedName>
        <fullName evidence="4">TRUD domain-containing protein</fullName>
    </recommendedName>
</protein>
<dbReference type="PROSITE" id="PS50984">
    <property type="entry name" value="TRUD"/>
    <property type="match status" value="1"/>
</dbReference>
<dbReference type="NCBIfam" id="TIGR00094">
    <property type="entry name" value="tRNA_TruD_broad"/>
    <property type="match status" value="1"/>
</dbReference>
<keyword evidence="6" id="KW-1185">Reference proteome</keyword>
<dbReference type="Gene3D" id="3.30.2350.20">
    <property type="entry name" value="TruD, catalytic domain"/>
    <property type="match status" value="2"/>
</dbReference>
<dbReference type="EMBL" id="CAJHUC010002187">
    <property type="protein sequence ID" value="CAD7703369.1"/>
    <property type="molecule type" value="Genomic_DNA"/>
</dbReference>
<dbReference type="InterPro" id="IPR011760">
    <property type="entry name" value="PsdUridine_synth_TruD_insert"/>
</dbReference>
<evidence type="ECO:0000256" key="3">
    <source>
        <dbReference type="ARBA" id="ARBA00023235"/>
    </source>
</evidence>
<dbReference type="Pfam" id="PF01142">
    <property type="entry name" value="TruD"/>
    <property type="match status" value="1"/>
</dbReference>
<sequence length="765" mass="84220">MHAMICNPALWELIIRIEEPGVCFVSQNDLSGERVTESQAGSASVDIGQLVPDVVKRFAALAGHENAGKLAKLLGCIGTSQTASKSSDDCPVLDSVLLEDGMEDKQHRKAVHMFFKDLPGLPKLVTESEVLTEGEGGSSTAHTCIRVGFGASNSKTPPGKRRKSCWKRGDSGWDGGDRKYVHFLLYKENMDNQVALNTLGRLLRVPTSTFRFAGTKDKRGITVQRISGFKVSPGRLAALNARLLGLKVGNFSFADDNLYLGQLAGNQFEIVLRNVEGVDDQMVRQLRESLRTRGFINYFGLQRFGSKVPTHRIGLELLKGDWCEAAALILQGWEGDNNDVMEARRLCVENKDFKGALKLLPRAFVSERRLLEGYIQHGQNNHLNALFAIPVNIRTMYVHAYQSYLWNHAASHRIKHYGADRVVPGDLVLLKSLTQATMDGKDGPSYVAEAGRSSLDDQSMLYNRQAMMEHEAGGSMGIGDKDLGNGQQRASLERTKQVHIVSSEEALAGTYGIEDVVLPVPGSRVIYPEHDTALVYSSLAAESGLALKECPHNVREFSLTSLGGDYRRLICKLPDMSCSLLEYEDPDETLSRTDLDVLRESGAKWSNWPKKEKAGITRKRKLVEGTDGEVSDRVESVAKTVESGADDELAGNEGADQEKKWLMPEGARQKLCVSDDCLVTMTRQQDGRQRAIACSDGHCGEEKLKNPEDAVPKPTKGRLKGLAVKFVLPASCYATMVVRELMKRSVSKAEHMEKSRCVTAGLKGH</sequence>
<keyword evidence="3" id="KW-0413">Isomerase</keyword>
<dbReference type="InterPro" id="IPR042214">
    <property type="entry name" value="TruD_catalytic"/>
</dbReference>
<name>A0A8S1J884_9CHLO</name>
<dbReference type="InterPro" id="IPR001656">
    <property type="entry name" value="PsdUridine_synth_TruD"/>
</dbReference>
<evidence type="ECO:0000256" key="1">
    <source>
        <dbReference type="ARBA" id="ARBA00007953"/>
    </source>
</evidence>
<dbReference type="PROSITE" id="PS01268">
    <property type="entry name" value="UPF0024"/>
    <property type="match status" value="1"/>
</dbReference>
<dbReference type="PANTHER" id="PTHR13326">
    <property type="entry name" value="TRNA PSEUDOURIDINE SYNTHASE D"/>
    <property type="match status" value="1"/>
</dbReference>
<dbReference type="GO" id="GO:0003723">
    <property type="term" value="F:RNA binding"/>
    <property type="evidence" value="ECO:0007669"/>
    <property type="project" value="InterPro"/>
</dbReference>
<organism evidence="5 6">
    <name type="scientific">Ostreobium quekettii</name>
    <dbReference type="NCBI Taxonomy" id="121088"/>
    <lineage>
        <taxon>Eukaryota</taxon>
        <taxon>Viridiplantae</taxon>
        <taxon>Chlorophyta</taxon>
        <taxon>core chlorophytes</taxon>
        <taxon>Ulvophyceae</taxon>
        <taxon>TCBD clade</taxon>
        <taxon>Bryopsidales</taxon>
        <taxon>Ostreobineae</taxon>
        <taxon>Ostreobiaceae</taxon>
        <taxon>Ostreobium</taxon>
    </lineage>
</organism>
<dbReference type="PANTHER" id="PTHR13326:SF21">
    <property type="entry name" value="PSEUDOURIDYLATE SYNTHASE PUS7L"/>
    <property type="match status" value="1"/>
</dbReference>
<dbReference type="AlphaFoldDB" id="A0A8S1J884"/>
<dbReference type="GO" id="GO:0008033">
    <property type="term" value="P:tRNA processing"/>
    <property type="evidence" value="ECO:0007669"/>
    <property type="project" value="UniProtKB-KW"/>
</dbReference>
<keyword evidence="2" id="KW-0819">tRNA processing</keyword>
<evidence type="ECO:0000256" key="2">
    <source>
        <dbReference type="ARBA" id="ARBA00022694"/>
    </source>
</evidence>